<dbReference type="PANTHER" id="PTHR24416:SF580">
    <property type="entry name" value="DISCOIDIN DOMAIN RECEPTOR, ISOFORM F"/>
    <property type="match status" value="1"/>
</dbReference>
<dbReference type="PROSITE" id="PS01286">
    <property type="entry name" value="FA58C_2"/>
    <property type="match status" value="1"/>
</dbReference>
<dbReference type="Gene3D" id="1.10.510.10">
    <property type="entry name" value="Transferase(Phosphotransferase) domain 1"/>
    <property type="match status" value="1"/>
</dbReference>
<organism evidence="19 20">
    <name type="scientific">Hyalella azteca</name>
    <name type="common">Amphipod</name>
    <dbReference type="NCBI Taxonomy" id="294128"/>
    <lineage>
        <taxon>Eukaryota</taxon>
        <taxon>Metazoa</taxon>
        <taxon>Ecdysozoa</taxon>
        <taxon>Arthropoda</taxon>
        <taxon>Crustacea</taxon>
        <taxon>Multicrustacea</taxon>
        <taxon>Malacostraca</taxon>
        <taxon>Eumalacostraca</taxon>
        <taxon>Peracarida</taxon>
        <taxon>Amphipoda</taxon>
        <taxon>Senticaudata</taxon>
        <taxon>Talitrida</taxon>
        <taxon>Talitroidea</taxon>
        <taxon>Hyalellidae</taxon>
        <taxon>Hyalella</taxon>
    </lineage>
</organism>
<dbReference type="GO" id="GO:0005524">
    <property type="term" value="F:ATP binding"/>
    <property type="evidence" value="ECO:0007669"/>
    <property type="project" value="UniProtKB-UniRule"/>
</dbReference>
<dbReference type="Gene3D" id="2.60.120.260">
    <property type="entry name" value="Galactose-binding domain-like"/>
    <property type="match status" value="1"/>
</dbReference>
<comment type="similarity">
    <text evidence="13">Belongs to the protein kinase superfamily. Tyr protein kinase family. Insulin receptor subfamily.</text>
</comment>
<feature type="domain" description="F5/8 type C" evidence="18">
    <location>
        <begin position="59"/>
        <end position="217"/>
    </location>
</feature>
<feature type="binding site" evidence="14">
    <location>
        <position position="866"/>
    </location>
    <ligand>
        <name>ATP</name>
        <dbReference type="ChEBI" id="CHEBI:30616"/>
    </ligand>
</feature>
<dbReference type="FunFam" id="1.10.510.10:FF:000053">
    <property type="entry name" value="Epithelial discoidin domain-containing receptor 1"/>
    <property type="match status" value="1"/>
</dbReference>
<dbReference type="InterPro" id="IPR008266">
    <property type="entry name" value="Tyr_kinase_AS"/>
</dbReference>
<dbReference type="PROSITE" id="PS50022">
    <property type="entry name" value="FA58C_3"/>
    <property type="match status" value="1"/>
</dbReference>
<dbReference type="PROSITE" id="PS50011">
    <property type="entry name" value="PROTEIN_KINASE_DOM"/>
    <property type="match status" value="1"/>
</dbReference>
<evidence type="ECO:0000256" key="8">
    <source>
        <dbReference type="ARBA" id="ARBA00023136"/>
    </source>
</evidence>
<evidence type="ECO:0000256" key="16">
    <source>
        <dbReference type="SAM" id="Phobius"/>
    </source>
</evidence>
<keyword evidence="6 14" id="KW-0067">ATP-binding</keyword>
<dbReference type="GO" id="GO:0043235">
    <property type="term" value="C:receptor complex"/>
    <property type="evidence" value="ECO:0007669"/>
    <property type="project" value="TreeGrafter"/>
</dbReference>
<dbReference type="SUPFAM" id="SSF56112">
    <property type="entry name" value="Protein kinase-like (PK-like)"/>
    <property type="match status" value="1"/>
</dbReference>
<dbReference type="GO" id="GO:0005886">
    <property type="term" value="C:plasma membrane"/>
    <property type="evidence" value="ECO:0007669"/>
    <property type="project" value="UniProtKB-SubCell"/>
</dbReference>
<evidence type="ECO:0000256" key="11">
    <source>
        <dbReference type="ARBA" id="ARBA00023180"/>
    </source>
</evidence>
<keyword evidence="11" id="KW-0325">Glycoprotein</keyword>
<keyword evidence="7 16" id="KW-1133">Transmembrane helix</keyword>
<dbReference type="GO" id="GO:0038062">
    <property type="term" value="F:protein tyrosine kinase collagen receptor activity"/>
    <property type="evidence" value="ECO:0007669"/>
    <property type="project" value="TreeGrafter"/>
</dbReference>
<dbReference type="SMART" id="SM00231">
    <property type="entry name" value="FA58C"/>
    <property type="match status" value="1"/>
</dbReference>
<evidence type="ECO:0000313" key="19">
    <source>
        <dbReference type="Proteomes" id="UP000694843"/>
    </source>
</evidence>
<evidence type="ECO:0000256" key="15">
    <source>
        <dbReference type="SAM" id="MobiDB-lite"/>
    </source>
</evidence>
<reference evidence="20" key="1">
    <citation type="submission" date="2025-08" db="UniProtKB">
        <authorList>
            <consortium name="RefSeq"/>
        </authorList>
    </citation>
    <scope>IDENTIFICATION</scope>
    <source>
        <tissue evidence="20">Whole organism</tissue>
    </source>
</reference>
<dbReference type="PANTHER" id="PTHR24416">
    <property type="entry name" value="TYROSINE-PROTEIN KINASE RECEPTOR"/>
    <property type="match status" value="1"/>
</dbReference>
<dbReference type="InterPro" id="IPR017441">
    <property type="entry name" value="Protein_kinase_ATP_BS"/>
</dbReference>
<dbReference type="Gene3D" id="2.60.120.1190">
    <property type="match status" value="1"/>
</dbReference>
<keyword evidence="3 16" id="KW-0812">Transmembrane</keyword>
<evidence type="ECO:0000256" key="7">
    <source>
        <dbReference type="ARBA" id="ARBA00022989"/>
    </source>
</evidence>
<evidence type="ECO:0000256" key="2">
    <source>
        <dbReference type="ARBA" id="ARBA00022475"/>
    </source>
</evidence>
<evidence type="ECO:0000256" key="6">
    <source>
        <dbReference type="ARBA" id="ARBA00022840"/>
    </source>
</evidence>
<dbReference type="InterPro" id="IPR048525">
    <property type="entry name" value="DDR1-2_DS-like"/>
</dbReference>
<dbReference type="SMART" id="SM00219">
    <property type="entry name" value="TyrKc"/>
    <property type="match status" value="1"/>
</dbReference>
<evidence type="ECO:0000259" key="18">
    <source>
        <dbReference type="PROSITE" id="PS50022"/>
    </source>
</evidence>
<keyword evidence="9" id="KW-1015">Disulfide bond</keyword>
<keyword evidence="5 14" id="KW-0547">Nucleotide-binding</keyword>
<dbReference type="PROSITE" id="PS00107">
    <property type="entry name" value="PROTEIN_KINASE_ATP"/>
    <property type="match status" value="1"/>
</dbReference>
<comment type="subcellular location">
    <subcellularLocation>
        <location evidence="1">Cell membrane</location>
        <topology evidence="1">Single-pass type I membrane protein</topology>
    </subcellularLocation>
</comment>
<dbReference type="InterPro" id="IPR050122">
    <property type="entry name" value="RTK"/>
</dbReference>
<keyword evidence="8 16" id="KW-0472">Membrane</keyword>
<dbReference type="RefSeq" id="XP_047736852.1">
    <property type="nucleotide sequence ID" value="XM_047880896.1"/>
</dbReference>
<feature type="region of interest" description="Disordered" evidence="15">
    <location>
        <begin position="523"/>
        <end position="571"/>
    </location>
</feature>
<proteinExistence type="inferred from homology"/>
<keyword evidence="4" id="KW-0732">Signal</keyword>
<evidence type="ECO:0000256" key="3">
    <source>
        <dbReference type="ARBA" id="ARBA00022692"/>
    </source>
</evidence>
<protein>
    <submittedName>
        <fullName evidence="20">Discoidin domain-containing receptor 2</fullName>
    </submittedName>
</protein>
<feature type="region of interest" description="Disordered" evidence="15">
    <location>
        <begin position="583"/>
        <end position="614"/>
    </location>
</feature>
<dbReference type="Gene3D" id="3.30.200.20">
    <property type="entry name" value="Phosphorylase Kinase, domain 1"/>
    <property type="match status" value="1"/>
</dbReference>
<dbReference type="OMA" id="HPIVYLN"/>
<keyword evidence="19" id="KW-1185">Reference proteome</keyword>
<keyword evidence="2" id="KW-1003">Cell membrane</keyword>
<dbReference type="KEGG" id="hazt:108664947"/>
<dbReference type="InterPro" id="IPR011009">
    <property type="entry name" value="Kinase-like_dom_sf"/>
</dbReference>
<dbReference type="Pfam" id="PF00754">
    <property type="entry name" value="F5_F8_type_C"/>
    <property type="match status" value="1"/>
</dbReference>
<accession>A0A979FJY1</accession>
<feature type="compositionally biased region" description="Basic and acidic residues" evidence="15">
    <location>
        <begin position="587"/>
        <end position="597"/>
    </location>
</feature>
<evidence type="ECO:0000256" key="4">
    <source>
        <dbReference type="ARBA" id="ARBA00022729"/>
    </source>
</evidence>
<dbReference type="Pfam" id="PF07714">
    <property type="entry name" value="PK_Tyr_Ser-Thr"/>
    <property type="match status" value="1"/>
</dbReference>
<dbReference type="CDD" id="cd05051">
    <property type="entry name" value="PTKc_DDR"/>
    <property type="match status" value="1"/>
</dbReference>
<feature type="transmembrane region" description="Helical" evidence="16">
    <location>
        <begin position="455"/>
        <end position="478"/>
    </location>
</feature>
<dbReference type="SUPFAM" id="SSF49785">
    <property type="entry name" value="Galactose-binding domain-like"/>
    <property type="match status" value="1"/>
</dbReference>
<feature type="compositionally biased region" description="Low complexity" evidence="15">
    <location>
        <begin position="767"/>
        <end position="792"/>
    </location>
</feature>
<dbReference type="Proteomes" id="UP000694843">
    <property type="component" value="Unplaced"/>
</dbReference>
<dbReference type="Pfam" id="PF21114">
    <property type="entry name" value="DDR1-2_DS-like"/>
    <property type="match status" value="1"/>
</dbReference>
<keyword evidence="10 20" id="KW-0675">Receptor</keyword>
<dbReference type="InterPro" id="IPR020635">
    <property type="entry name" value="Tyr_kinase_cat_dom"/>
</dbReference>
<feature type="domain" description="Protein kinase" evidence="17">
    <location>
        <begin position="834"/>
        <end position="1109"/>
    </location>
</feature>
<dbReference type="CDD" id="cd00057">
    <property type="entry name" value="FA58C"/>
    <property type="match status" value="1"/>
</dbReference>
<dbReference type="FunFam" id="2.60.120.260:FF:000007">
    <property type="entry name" value="Discoidin domain receptor tyrosine kinase 1"/>
    <property type="match status" value="1"/>
</dbReference>
<evidence type="ECO:0000259" key="17">
    <source>
        <dbReference type="PROSITE" id="PS50011"/>
    </source>
</evidence>
<evidence type="ECO:0000256" key="1">
    <source>
        <dbReference type="ARBA" id="ARBA00004251"/>
    </source>
</evidence>
<evidence type="ECO:0000256" key="12">
    <source>
        <dbReference type="ARBA" id="ARBA00051243"/>
    </source>
</evidence>
<dbReference type="PROSITE" id="PS00109">
    <property type="entry name" value="PROTEIN_KINASE_TYR"/>
    <property type="match status" value="1"/>
</dbReference>
<dbReference type="InterPro" id="IPR001245">
    <property type="entry name" value="Ser-Thr/Tyr_kinase_cat_dom"/>
</dbReference>
<evidence type="ECO:0000313" key="20">
    <source>
        <dbReference type="RefSeq" id="XP_047736852.1"/>
    </source>
</evidence>
<gene>
    <name evidence="20" type="primary">LOC108664947</name>
</gene>
<comment type="catalytic activity">
    <reaction evidence="12">
        <text>L-tyrosyl-[protein] + ATP = O-phospho-L-tyrosyl-[protein] + ADP + H(+)</text>
        <dbReference type="Rhea" id="RHEA:10596"/>
        <dbReference type="Rhea" id="RHEA-COMP:10136"/>
        <dbReference type="Rhea" id="RHEA-COMP:20101"/>
        <dbReference type="ChEBI" id="CHEBI:15378"/>
        <dbReference type="ChEBI" id="CHEBI:30616"/>
        <dbReference type="ChEBI" id="CHEBI:46858"/>
        <dbReference type="ChEBI" id="CHEBI:61978"/>
        <dbReference type="ChEBI" id="CHEBI:456216"/>
        <dbReference type="EC" id="2.7.10.1"/>
    </reaction>
</comment>
<dbReference type="PROSITE" id="PS01285">
    <property type="entry name" value="FA58C_1"/>
    <property type="match status" value="1"/>
</dbReference>
<dbReference type="InterPro" id="IPR000719">
    <property type="entry name" value="Prot_kinase_dom"/>
</dbReference>
<evidence type="ECO:0000256" key="10">
    <source>
        <dbReference type="ARBA" id="ARBA00023170"/>
    </source>
</evidence>
<dbReference type="GO" id="GO:0048680">
    <property type="term" value="P:positive regulation of axon regeneration"/>
    <property type="evidence" value="ECO:0007669"/>
    <property type="project" value="UniProtKB-ARBA"/>
</dbReference>
<dbReference type="InterPro" id="IPR000421">
    <property type="entry name" value="FA58C"/>
</dbReference>
<sequence>MRGDQENVVSRTSIKEVDLRPAPVSVMVDRRRMKWPTLALIFLALAFSFPATAFDIKQCTAPLGMESGAIVDKQITASSSYDITITGPASGRLNVNRHGGAWCPREPVGSNDSVKQYLEIDLISMHMISAVETQGRFGNGVGVEFVKTFLLEYWRPGFTEWRVYKLYSGEKILEGNVNTYSPERRDLNPPILATKLRFVPHSDHQRTVCMRVEIHGCPYHEGVLSYSGQQGSDRGTELLLQDATYDGSVSDGRLFGGVGQLTDGVAGAHNFRSDLGHGKGFEWVGWRNDTERPVELVFEFETVRNFSHVYVFTNNMFSKDVQVFSEARVWLSVGGQQYLGGPHVYRYMPDPVSEYARNVSVALRGAVAKYVKLQLFFADKWILVSEVYFNSTIATGNFTEETESDTAQREVAGGGWSARGSGGGYLHDGTPVGGTLHKNLVVTDLSAGAGNHEHVALIIGVLVAVICLLLSAILLICWRARRQKAGHITHDVYTGPFGEKRDVVNLKDVQKYLKPPAVLQPSYARQISAPRPNPPLRASFSSPRPPKLQRPHSTLPRQHRQQQHNPLQFNNNNNLISSVQLAKQRLSHQEGREREADTESSSTSQLGLGSGEGKSGLYSEPYQLAFSNLVGYPRMHGKDSSLNRLSSPDYTVPHITTSGTEEEVLYAPPLLAHNKVPYQGPFASFMSKHSLLGSHSTSSSIIANPMDNGTMPACSTLSHRNISSTLTRNMAADLSCGENNTINSIPSRHGGGMNTSTLGSTLGGTLGSTPAGSSGATVSSSSGGSTNSAGATHQEENFYATTEILENGGGLMAGEDVVALMETSPPQEIAQDKITLLQKLGEGQFGEVHLGELAHDGGRKQVVAVKTLRLQASASVRCGFEREVEILAKLRDPHIVGVVGVCTKEEPLCLLVEYLEHGDLYQYLQARVAETTSPRATQAKTISYGCLIYMATQIASGMKYLEALNFVHRDLATRNCLVGANNIIKISDFGMSRSVYACDYYHSDGAGLLPIRWMAWESAMLGKYTTKSDVWSFAVTLWEVLGMAREQPFEELSDLQVLHNLAAHYHNDNRKMYLSPPSGCPKEIYELMKECWRRNDVDRPSFREIHMFLLRKNLGYSPIV</sequence>
<evidence type="ECO:0000256" key="5">
    <source>
        <dbReference type="ARBA" id="ARBA00022741"/>
    </source>
</evidence>
<evidence type="ECO:0000256" key="13">
    <source>
        <dbReference type="ARBA" id="ARBA00061639"/>
    </source>
</evidence>
<evidence type="ECO:0000256" key="9">
    <source>
        <dbReference type="ARBA" id="ARBA00023157"/>
    </source>
</evidence>
<feature type="region of interest" description="Disordered" evidence="15">
    <location>
        <begin position="745"/>
        <end position="793"/>
    </location>
</feature>
<dbReference type="InterPro" id="IPR008979">
    <property type="entry name" value="Galactose-bd-like_sf"/>
</dbReference>
<evidence type="ECO:0000256" key="14">
    <source>
        <dbReference type="PROSITE-ProRule" id="PRU10141"/>
    </source>
</evidence>
<dbReference type="GO" id="GO:0051897">
    <property type="term" value="P:positive regulation of phosphatidylinositol 3-kinase/protein kinase B signal transduction"/>
    <property type="evidence" value="ECO:0007669"/>
    <property type="project" value="TreeGrafter"/>
</dbReference>
<dbReference type="GeneID" id="108664947"/>
<dbReference type="GO" id="GO:0005518">
    <property type="term" value="F:collagen binding"/>
    <property type="evidence" value="ECO:0007669"/>
    <property type="project" value="TreeGrafter"/>
</dbReference>
<dbReference type="OrthoDB" id="6071166at2759"/>
<dbReference type="PRINTS" id="PR00109">
    <property type="entry name" value="TYRKINASE"/>
</dbReference>
<dbReference type="AlphaFoldDB" id="A0A979FJY1"/>
<name>A0A979FJY1_HYAAZ</name>